<organism evidence="1">
    <name type="scientific">freshwater metagenome</name>
    <dbReference type="NCBI Taxonomy" id="449393"/>
    <lineage>
        <taxon>unclassified sequences</taxon>
        <taxon>metagenomes</taxon>
        <taxon>ecological metagenomes</taxon>
    </lineage>
</organism>
<dbReference type="EMBL" id="CAEZVJ010000117">
    <property type="protein sequence ID" value="CAB4634041.1"/>
    <property type="molecule type" value="Genomic_DNA"/>
</dbReference>
<dbReference type="AlphaFoldDB" id="A0A6J6JAH0"/>
<proteinExistence type="predicted"/>
<accession>A0A6J6JAH0</accession>
<gene>
    <name evidence="1" type="ORF">UFOPK1961_00948</name>
</gene>
<reference evidence="1" key="1">
    <citation type="submission" date="2020-05" db="EMBL/GenBank/DDBJ databases">
        <authorList>
            <person name="Chiriac C."/>
            <person name="Salcher M."/>
            <person name="Ghai R."/>
            <person name="Kavagutti S V."/>
        </authorList>
    </citation>
    <scope>NUCLEOTIDE SEQUENCE</scope>
</reference>
<protein>
    <submittedName>
        <fullName evidence="1">Unannotated protein</fullName>
    </submittedName>
</protein>
<name>A0A6J6JAH0_9ZZZZ</name>
<sequence>MHLLFIAVFGLLVAGCSAGVPPAVVPSATPPAIADASVLIVDAEALIEATLKKYVEVTNRIVSGDAPVAAINDLTTPEWAIEEANGFAALDVLDASEATVSMARWQLTAMRGRHTFVDALVSACLGSATTQMHVTVRMVPRDGAIVIDEISPWEDSTWCAVSPSP</sequence>
<evidence type="ECO:0000313" key="1">
    <source>
        <dbReference type="EMBL" id="CAB4634041.1"/>
    </source>
</evidence>